<gene>
    <name evidence="6" type="ORF">HYC85_031598</name>
</gene>
<evidence type="ECO:0000259" key="5">
    <source>
        <dbReference type="PROSITE" id="PS51011"/>
    </source>
</evidence>
<dbReference type="AlphaFoldDB" id="A0A7J7FR40"/>
<comment type="caution">
    <text evidence="6">The sequence shown here is derived from an EMBL/GenBank/DDBJ whole genome shotgun (WGS) entry which is preliminary data.</text>
</comment>
<feature type="domain" description="ARID" evidence="5">
    <location>
        <begin position="127"/>
        <end position="185"/>
    </location>
</feature>
<dbReference type="InterPro" id="IPR001606">
    <property type="entry name" value="ARID_dom"/>
</dbReference>
<keyword evidence="7" id="KW-1185">Reference proteome</keyword>
<keyword evidence="1" id="KW-0805">Transcription regulation</keyword>
<dbReference type="EMBL" id="JACBKZ010000015">
    <property type="protein sequence ID" value="KAF5930725.1"/>
    <property type="molecule type" value="Genomic_DNA"/>
</dbReference>
<keyword evidence="3" id="KW-0804">Transcription</keyword>
<dbReference type="PROSITE" id="PS51011">
    <property type="entry name" value="ARID"/>
    <property type="match status" value="1"/>
</dbReference>
<dbReference type="Pfam" id="PF01388">
    <property type="entry name" value="ARID"/>
    <property type="match status" value="1"/>
</dbReference>
<evidence type="ECO:0000313" key="6">
    <source>
        <dbReference type="EMBL" id="KAF5930725.1"/>
    </source>
</evidence>
<dbReference type="CDD" id="cd16100">
    <property type="entry name" value="ARID"/>
    <property type="match status" value="1"/>
</dbReference>
<organism evidence="6 7">
    <name type="scientific">Camellia sinensis</name>
    <name type="common">Tea plant</name>
    <name type="synonym">Thea sinensis</name>
    <dbReference type="NCBI Taxonomy" id="4442"/>
    <lineage>
        <taxon>Eukaryota</taxon>
        <taxon>Viridiplantae</taxon>
        <taxon>Streptophyta</taxon>
        <taxon>Embryophyta</taxon>
        <taxon>Tracheophyta</taxon>
        <taxon>Spermatophyta</taxon>
        <taxon>Magnoliopsida</taxon>
        <taxon>eudicotyledons</taxon>
        <taxon>Gunneridae</taxon>
        <taxon>Pentapetalae</taxon>
        <taxon>asterids</taxon>
        <taxon>Ericales</taxon>
        <taxon>Theaceae</taxon>
        <taxon>Camellia</taxon>
    </lineage>
</organism>
<name>A0A7J7FR40_CAMSI</name>
<dbReference type="Gene3D" id="1.10.150.60">
    <property type="entry name" value="ARID DNA-binding domain"/>
    <property type="match status" value="1"/>
</dbReference>
<feature type="non-terminal residue" evidence="6">
    <location>
        <position position="1"/>
    </location>
</feature>
<evidence type="ECO:0000256" key="3">
    <source>
        <dbReference type="ARBA" id="ARBA00023163"/>
    </source>
</evidence>
<sequence length="185" mass="20581">GSLSLSVSRYQSVSPSQASRFSLSLSLSLCVSKLHTHIYTTSISRSKIHNLQIPNVSASFADLKIDTFFPIDSLSNNDYRNLSSSDLTGEIAPALFGLKSLKDLSYKTSNKSFLETNANGGDEAGTEEEQEAFMKELKTFHKERCLEFKPPRFYGEPLNCLKLWRAVIRLGGYEQVTSKNDQAQG</sequence>
<dbReference type="Proteomes" id="UP000593564">
    <property type="component" value="Unassembled WGS sequence"/>
</dbReference>
<dbReference type="SUPFAM" id="SSF46774">
    <property type="entry name" value="ARID-like"/>
    <property type="match status" value="1"/>
</dbReference>
<keyword evidence="4" id="KW-0539">Nucleus</keyword>
<keyword evidence="2" id="KW-0238">DNA-binding</keyword>
<evidence type="ECO:0000256" key="2">
    <source>
        <dbReference type="ARBA" id="ARBA00023125"/>
    </source>
</evidence>
<dbReference type="InterPro" id="IPR036431">
    <property type="entry name" value="ARID_dom_sf"/>
</dbReference>
<evidence type="ECO:0000256" key="1">
    <source>
        <dbReference type="ARBA" id="ARBA00023015"/>
    </source>
</evidence>
<proteinExistence type="predicted"/>
<reference evidence="6 7" key="2">
    <citation type="submission" date="2020-07" db="EMBL/GenBank/DDBJ databases">
        <title>Genome assembly of wild tea tree DASZ reveals pedigree and selection history of tea varieties.</title>
        <authorList>
            <person name="Zhang W."/>
        </authorList>
    </citation>
    <scope>NUCLEOTIDE SEQUENCE [LARGE SCALE GENOMIC DNA]</scope>
    <source>
        <strain evidence="7">cv. G240</strain>
        <tissue evidence="6">Leaf</tissue>
    </source>
</reference>
<dbReference type="GO" id="GO:0003677">
    <property type="term" value="F:DNA binding"/>
    <property type="evidence" value="ECO:0007669"/>
    <property type="project" value="UniProtKB-KW"/>
</dbReference>
<evidence type="ECO:0000256" key="4">
    <source>
        <dbReference type="ARBA" id="ARBA00023242"/>
    </source>
</evidence>
<dbReference type="InterPro" id="IPR045147">
    <property type="entry name" value="ARI3A/B/C"/>
</dbReference>
<accession>A0A7J7FR40</accession>
<reference evidence="7" key="1">
    <citation type="journal article" date="2020" name="Nat. Commun.">
        <title>Genome assembly of wild tea tree DASZ reveals pedigree and selection history of tea varieties.</title>
        <authorList>
            <person name="Zhang W."/>
            <person name="Zhang Y."/>
            <person name="Qiu H."/>
            <person name="Guo Y."/>
            <person name="Wan H."/>
            <person name="Zhang X."/>
            <person name="Scossa F."/>
            <person name="Alseekh S."/>
            <person name="Zhang Q."/>
            <person name="Wang P."/>
            <person name="Xu L."/>
            <person name="Schmidt M.H."/>
            <person name="Jia X."/>
            <person name="Li D."/>
            <person name="Zhu A."/>
            <person name="Guo F."/>
            <person name="Chen W."/>
            <person name="Ni D."/>
            <person name="Usadel B."/>
            <person name="Fernie A.R."/>
            <person name="Wen W."/>
        </authorList>
    </citation>
    <scope>NUCLEOTIDE SEQUENCE [LARGE SCALE GENOMIC DNA]</scope>
    <source>
        <strain evidence="7">cv. G240</strain>
    </source>
</reference>
<dbReference type="GO" id="GO:0006357">
    <property type="term" value="P:regulation of transcription by RNA polymerase II"/>
    <property type="evidence" value="ECO:0007669"/>
    <property type="project" value="InterPro"/>
</dbReference>
<dbReference type="PANTHER" id="PTHR15348:SF0">
    <property type="entry name" value="PROTEIN DEAD RINGER"/>
    <property type="match status" value="1"/>
</dbReference>
<dbReference type="SMART" id="SM00501">
    <property type="entry name" value="BRIGHT"/>
    <property type="match status" value="1"/>
</dbReference>
<protein>
    <recommendedName>
        <fullName evidence="5">ARID domain-containing protein</fullName>
    </recommendedName>
</protein>
<dbReference type="PANTHER" id="PTHR15348">
    <property type="entry name" value="AT-RICH INTERACTIVE DOMAIN-CONTAINING PROTEIN ARID DOMAIN- CONTAINING PROTEIN DEAD RINGER PROTEIN B-CELL REGULATOR OF IGH TRANSCRIPTION BRIGHT"/>
    <property type="match status" value="1"/>
</dbReference>
<evidence type="ECO:0000313" key="7">
    <source>
        <dbReference type="Proteomes" id="UP000593564"/>
    </source>
</evidence>
<dbReference type="GO" id="GO:0005634">
    <property type="term" value="C:nucleus"/>
    <property type="evidence" value="ECO:0007669"/>
    <property type="project" value="TreeGrafter"/>
</dbReference>